<comment type="catalytic activity">
    <reaction evidence="6 7">
        <text>L-arginyl-[protein] + NAD(+) = N(omega)-(ADP-D-ribosyl)-L-arginyl-[protein] + nicotinamide + H(+)</text>
        <dbReference type="Rhea" id="RHEA:19149"/>
        <dbReference type="Rhea" id="RHEA-COMP:10532"/>
        <dbReference type="Rhea" id="RHEA-COMP:15087"/>
        <dbReference type="ChEBI" id="CHEBI:15378"/>
        <dbReference type="ChEBI" id="CHEBI:17154"/>
        <dbReference type="ChEBI" id="CHEBI:29965"/>
        <dbReference type="ChEBI" id="CHEBI:57540"/>
        <dbReference type="ChEBI" id="CHEBI:142554"/>
        <dbReference type="EC" id="2.4.2.31"/>
    </reaction>
</comment>
<accession>A0A8C5CER5</accession>
<keyword evidence="7" id="KW-0520">NAD</keyword>
<dbReference type="PANTHER" id="PTHR10339">
    <property type="entry name" value="ADP-RIBOSYLTRANSFERASE"/>
    <property type="match status" value="1"/>
</dbReference>
<dbReference type="InterPro" id="IPR050999">
    <property type="entry name" value="ADP-ribosyltransferase_ARG"/>
</dbReference>
<dbReference type="GO" id="GO:0090729">
    <property type="term" value="F:toxin activity"/>
    <property type="evidence" value="ECO:0007669"/>
    <property type="project" value="UniProtKB-KW"/>
</dbReference>
<sequence>MSPSLPSFTFLVLSCHVVVLNGAKELDMAVDSVDDRYYGCRADALKGLPDQLKVELAASPEFKVAWETERGCNAVVPGGLPEHSQALRAYLNAKKAFKDKFNNAVATMGGNHSFPFYSLHFLLTDAMMLLSGKGGTNRTVYSVSRQLYTAKKGAKVKLGGFMSAFKDRSLLMEDPDLEGGVLFSITSCLAANLEMECGDVEMLLLPAEEFTVEDIHKVDDGEYVSHTSITLKHSGFSSKHNSALVMIKHCSETEENKQQKKSPFALMIAHI</sequence>
<dbReference type="Pfam" id="PF01129">
    <property type="entry name" value="ART"/>
    <property type="match status" value="1"/>
</dbReference>
<keyword evidence="7" id="KW-0732">Signal</keyword>
<comment type="similarity">
    <text evidence="1 7">Belongs to the Arg-specific ADP-ribosyltransferase family.</text>
</comment>
<reference evidence="8" key="2">
    <citation type="submission" date="2025-09" db="UniProtKB">
        <authorList>
            <consortium name="Ensembl"/>
        </authorList>
    </citation>
    <scope>IDENTIFICATION</scope>
</reference>
<evidence type="ECO:0000256" key="3">
    <source>
        <dbReference type="ARBA" id="ARBA00022679"/>
    </source>
</evidence>
<evidence type="ECO:0000256" key="6">
    <source>
        <dbReference type="ARBA" id="ARBA00047597"/>
    </source>
</evidence>
<dbReference type="Ensembl" id="ENSGMOT00000029757.1">
    <property type="protein sequence ID" value="ENSGMOP00000059498.1"/>
    <property type="gene ID" value="ENSGMOG00000026676.1"/>
</dbReference>
<keyword evidence="2 7" id="KW-0328">Glycosyltransferase</keyword>
<keyword evidence="4" id="KW-0548">Nucleotidyltransferase</keyword>
<name>A0A8C5CER5_GADMO</name>
<keyword evidence="3 7" id="KW-0808">Transferase</keyword>
<dbReference type="PRINTS" id="PR00970">
    <property type="entry name" value="RIBTRNSFRASE"/>
</dbReference>
<dbReference type="GO" id="GO:0003950">
    <property type="term" value="F:NAD+ poly-ADP-ribosyltransferase activity"/>
    <property type="evidence" value="ECO:0007669"/>
    <property type="project" value="TreeGrafter"/>
</dbReference>
<dbReference type="OMA" id="SPAEEFT"/>
<evidence type="ECO:0000256" key="7">
    <source>
        <dbReference type="RuleBase" id="RU361228"/>
    </source>
</evidence>
<feature type="signal peptide" evidence="7">
    <location>
        <begin position="1"/>
        <end position="22"/>
    </location>
</feature>
<dbReference type="PANTHER" id="PTHR10339:SF27">
    <property type="entry name" value="NAD(P)(+)--ARGININE ADP-RIBOSYLTRANSFERASE"/>
    <property type="match status" value="1"/>
</dbReference>
<keyword evidence="5 7" id="KW-0521">NADP</keyword>
<dbReference type="SUPFAM" id="SSF56399">
    <property type="entry name" value="ADP-ribosylation"/>
    <property type="match status" value="1"/>
</dbReference>
<evidence type="ECO:0000313" key="9">
    <source>
        <dbReference type="Proteomes" id="UP000694546"/>
    </source>
</evidence>
<dbReference type="Gene3D" id="3.90.176.10">
    <property type="entry name" value="Toxin ADP-ribosyltransferase, Chain A, domain 1"/>
    <property type="match status" value="1"/>
</dbReference>
<organism evidence="8 9">
    <name type="scientific">Gadus morhua</name>
    <name type="common">Atlantic cod</name>
    <dbReference type="NCBI Taxonomy" id="8049"/>
    <lineage>
        <taxon>Eukaryota</taxon>
        <taxon>Metazoa</taxon>
        <taxon>Chordata</taxon>
        <taxon>Craniata</taxon>
        <taxon>Vertebrata</taxon>
        <taxon>Euteleostomi</taxon>
        <taxon>Actinopterygii</taxon>
        <taxon>Neopterygii</taxon>
        <taxon>Teleostei</taxon>
        <taxon>Neoteleostei</taxon>
        <taxon>Acanthomorphata</taxon>
        <taxon>Zeiogadaria</taxon>
        <taxon>Gadariae</taxon>
        <taxon>Gadiformes</taxon>
        <taxon>Gadoidei</taxon>
        <taxon>Gadidae</taxon>
        <taxon>Gadus</taxon>
    </lineage>
</organism>
<evidence type="ECO:0000256" key="5">
    <source>
        <dbReference type="ARBA" id="ARBA00022857"/>
    </source>
</evidence>
<evidence type="ECO:0000256" key="4">
    <source>
        <dbReference type="ARBA" id="ARBA00022695"/>
    </source>
</evidence>
<feature type="chain" id="PRO_5044974222" description="NAD(P)(+)--arginine ADP-ribosyltransferase" evidence="7">
    <location>
        <begin position="23"/>
        <end position="271"/>
    </location>
</feature>
<dbReference type="GO" id="GO:0106274">
    <property type="term" value="F:NAD+-protein-arginine ADP-ribosyltransferase activity"/>
    <property type="evidence" value="ECO:0007669"/>
    <property type="project" value="UniProtKB-EC"/>
</dbReference>
<dbReference type="EC" id="2.4.2.31" evidence="7"/>
<protein>
    <recommendedName>
        <fullName evidence="7">NAD(P)(+)--arginine ADP-ribosyltransferase</fullName>
        <ecNumber evidence="7">2.4.2.31</ecNumber>
    </recommendedName>
    <alternativeName>
        <fullName evidence="7">Mono(ADP-ribosyl)transferase</fullName>
    </alternativeName>
</protein>
<proteinExistence type="inferred from homology"/>
<dbReference type="GO" id="GO:0016779">
    <property type="term" value="F:nucleotidyltransferase activity"/>
    <property type="evidence" value="ECO:0007669"/>
    <property type="project" value="UniProtKB-KW"/>
</dbReference>
<evidence type="ECO:0000256" key="1">
    <source>
        <dbReference type="ARBA" id="ARBA00009558"/>
    </source>
</evidence>
<dbReference type="Proteomes" id="UP000694546">
    <property type="component" value="Chromosome 3"/>
</dbReference>
<dbReference type="GeneTree" id="ENSGT00940000173396"/>
<reference evidence="8" key="1">
    <citation type="submission" date="2025-08" db="UniProtKB">
        <authorList>
            <consortium name="Ensembl"/>
        </authorList>
    </citation>
    <scope>IDENTIFICATION</scope>
</reference>
<dbReference type="InterPro" id="IPR000768">
    <property type="entry name" value="ART"/>
</dbReference>
<keyword evidence="9" id="KW-1185">Reference proteome</keyword>
<evidence type="ECO:0000256" key="2">
    <source>
        <dbReference type="ARBA" id="ARBA00022676"/>
    </source>
</evidence>
<dbReference type="GO" id="GO:0005576">
    <property type="term" value="C:extracellular region"/>
    <property type="evidence" value="ECO:0007669"/>
    <property type="project" value="UniProtKB-SubCell"/>
</dbReference>
<evidence type="ECO:0000313" key="8">
    <source>
        <dbReference type="Ensembl" id="ENSGMOP00000059498.1"/>
    </source>
</evidence>
<dbReference type="AlphaFoldDB" id="A0A8C5CER5"/>